<feature type="transmembrane region" description="Helical" evidence="1">
    <location>
        <begin position="12"/>
        <end position="30"/>
    </location>
</feature>
<keyword evidence="3" id="KW-1185">Reference proteome</keyword>
<gene>
    <name evidence="2" type="ORF">FY030_06000</name>
</gene>
<feature type="transmembrane region" description="Helical" evidence="1">
    <location>
        <begin position="151"/>
        <end position="172"/>
    </location>
</feature>
<accession>A0A5J6V3N3</accession>
<dbReference type="AlphaFoldDB" id="A0A5J6V3N3"/>
<reference evidence="2 3" key="1">
    <citation type="submission" date="2019-09" db="EMBL/GenBank/DDBJ databases">
        <title>Serinicoccus pratensis sp. nov., isolated from meadow soil.</title>
        <authorList>
            <person name="Zhang W."/>
        </authorList>
    </citation>
    <scope>NUCLEOTIDE SEQUENCE [LARGE SCALE GENOMIC DNA]</scope>
    <source>
        <strain evidence="2 3">W204</strain>
    </source>
</reference>
<keyword evidence="1" id="KW-1133">Transmembrane helix</keyword>
<feature type="transmembrane region" description="Helical" evidence="1">
    <location>
        <begin position="125"/>
        <end position="144"/>
    </location>
</feature>
<dbReference type="EMBL" id="CP044427">
    <property type="protein sequence ID" value="QFG68325.1"/>
    <property type="molecule type" value="Genomic_DNA"/>
</dbReference>
<proteinExistence type="predicted"/>
<feature type="transmembrane region" description="Helical" evidence="1">
    <location>
        <begin position="55"/>
        <end position="78"/>
    </location>
</feature>
<keyword evidence="1" id="KW-0812">Transmembrane</keyword>
<keyword evidence="1" id="KW-0472">Membrane</keyword>
<dbReference type="OrthoDB" id="4868113at2"/>
<feature type="transmembrane region" description="Helical" evidence="1">
    <location>
        <begin position="85"/>
        <end position="105"/>
    </location>
</feature>
<evidence type="ECO:0000313" key="3">
    <source>
        <dbReference type="Proteomes" id="UP000326546"/>
    </source>
</evidence>
<organism evidence="2 3">
    <name type="scientific">Ornithinimicrobium pratense</name>
    <dbReference type="NCBI Taxonomy" id="2593973"/>
    <lineage>
        <taxon>Bacteria</taxon>
        <taxon>Bacillati</taxon>
        <taxon>Actinomycetota</taxon>
        <taxon>Actinomycetes</taxon>
        <taxon>Micrococcales</taxon>
        <taxon>Ornithinimicrobiaceae</taxon>
        <taxon>Ornithinimicrobium</taxon>
    </lineage>
</organism>
<protein>
    <submittedName>
        <fullName evidence="2">Uncharacterized protein</fullName>
    </submittedName>
</protein>
<sequence>MFWSPLTRRVAFWLTWFTVVVGIGHLFLHVDQTSLEDRFGVHYTRWLDMNAEQSVATWFNVGLLQLAAGLAVLGAIAVATRRERIAWSALAIAIFLLSLDEKISIHEALPSLLGMDQGDLITHEWLIPGVAIALAALAVLVPLLRPLPRPLILGLLIAMVVYGTGAVGVELVSGVMVRTLEIEHPLRQLMPVWEWIEESLEMLGCILAITALLRHLERSGVVDVARWRRLATAGSKAKRLKQPAQST</sequence>
<dbReference type="KEGG" id="serw:FY030_06000"/>
<dbReference type="RefSeq" id="WP_158060713.1">
    <property type="nucleotide sequence ID" value="NZ_CP044427.1"/>
</dbReference>
<name>A0A5J6V3N3_9MICO</name>
<evidence type="ECO:0000256" key="1">
    <source>
        <dbReference type="SAM" id="Phobius"/>
    </source>
</evidence>
<dbReference type="Proteomes" id="UP000326546">
    <property type="component" value="Chromosome"/>
</dbReference>
<evidence type="ECO:0000313" key="2">
    <source>
        <dbReference type="EMBL" id="QFG68325.1"/>
    </source>
</evidence>